<evidence type="ECO:0000256" key="1">
    <source>
        <dbReference type="ARBA" id="ARBA00023186"/>
    </source>
</evidence>
<evidence type="ECO:0000256" key="2">
    <source>
        <dbReference type="ARBA" id="ARBA00043974"/>
    </source>
</evidence>
<protein>
    <submittedName>
        <fullName evidence="3">Uncharacterized protein</fullName>
    </submittedName>
</protein>
<accession>A0A9P8PZ84</accession>
<evidence type="ECO:0000313" key="4">
    <source>
        <dbReference type="Proteomes" id="UP000769528"/>
    </source>
</evidence>
<reference evidence="3" key="2">
    <citation type="submission" date="2021-01" db="EMBL/GenBank/DDBJ databases">
        <authorList>
            <person name="Schikora-Tamarit M.A."/>
        </authorList>
    </citation>
    <scope>NUCLEOTIDE SEQUENCE</scope>
    <source>
        <strain evidence="3">CBS6341</strain>
    </source>
</reference>
<keyword evidence="1" id="KW-0143">Chaperone</keyword>
<comment type="similarity">
    <text evidence="2">Belongs to the POMP/UMP1 family.</text>
</comment>
<organism evidence="3 4">
    <name type="scientific">Wickerhamomyces mucosus</name>
    <dbReference type="NCBI Taxonomy" id="1378264"/>
    <lineage>
        <taxon>Eukaryota</taxon>
        <taxon>Fungi</taxon>
        <taxon>Dikarya</taxon>
        <taxon>Ascomycota</taxon>
        <taxon>Saccharomycotina</taxon>
        <taxon>Saccharomycetes</taxon>
        <taxon>Phaffomycetales</taxon>
        <taxon>Wickerhamomycetaceae</taxon>
        <taxon>Wickerhamomyces</taxon>
    </lineage>
</organism>
<evidence type="ECO:0000313" key="3">
    <source>
        <dbReference type="EMBL" id="KAH3680902.1"/>
    </source>
</evidence>
<dbReference type="GO" id="GO:0005737">
    <property type="term" value="C:cytoplasm"/>
    <property type="evidence" value="ECO:0007669"/>
    <property type="project" value="TreeGrafter"/>
</dbReference>
<gene>
    <name evidence="3" type="ORF">WICMUC_000045</name>
</gene>
<reference evidence="3" key="1">
    <citation type="journal article" date="2021" name="Open Biol.">
        <title>Shared evolutionary footprints suggest mitochondrial oxidative damage underlies multiple complex I losses in fungi.</title>
        <authorList>
            <person name="Schikora-Tamarit M.A."/>
            <person name="Marcet-Houben M."/>
            <person name="Nosek J."/>
            <person name="Gabaldon T."/>
        </authorList>
    </citation>
    <scope>NUCLEOTIDE SEQUENCE</scope>
    <source>
        <strain evidence="3">CBS6341</strain>
    </source>
</reference>
<dbReference type="Proteomes" id="UP000769528">
    <property type="component" value="Unassembled WGS sequence"/>
</dbReference>
<name>A0A9P8PZ84_9ASCO</name>
<dbReference type="GO" id="GO:0043248">
    <property type="term" value="P:proteasome assembly"/>
    <property type="evidence" value="ECO:0007669"/>
    <property type="project" value="InterPro"/>
</dbReference>
<dbReference type="GO" id="GO:0005634">
    <property type="term" value="C:nucleus"/>
    <property type="evidence" value="ECO:0007669"/>
    <property type="project" value="TreeGrafter"/>
</dbReference>
<dbReference type="PANTHER" id="PTHR12828">
    <property type="entry name" value="PROTEASOME MATURATION PROTEIN UMP1"/>
    <property type="match status" value="1"/>
</dbReference>
<dbReference type="OrthoDB" id="15001at2759"/>
<keyword evidence="4" id="KW-1185">Reference proteome</keyword>
<dbReference type="PANTHER" id="PTHR12828:SF3">
    <property type="entry name" value="PROTEASOME MATURATION PROTEIN"/>
    <property type="match status" value="1"/>
</dbReference>
<dbReference type="Pfam" id="PF05348">
    <property type="entry name" value="UMP1"/>
    <property type="match status" value="1"/>
</dbReference>
<proteinExistence type="inferred from homology"/>
<dbReference type="EMBL" id="JAEUBF010000026">
    <property type="protein sequence ID" value="KAH3680902.1"/>
    <property type="molecule type" value="Genomic_DNA"/>
</dbReference>
<sequence>MLSIGSECALRILRHLPFNTSHILIASSALPEINKFPLKLNWTHSLRIVPDKNHHSQIDSTKFGEVAPSAQGLQDIIRTNEGPLNISSQINSRHPLEARVQDWEKTQHELKLEQYRRIFGASEPIKRVMELNIVEKTDFVPISLGGQSNVHRDILLNKDTSIDWEDIYTGMSQLKFLLVLENLLTDTKGFEKKSHTDFHTEMERKYNI</sequence>
<dbReference type="InterPro" id="IPR008012">
    <property type="entry name" value="Ump1"/>
</dbReference>
<comment type="caution">
    <text evidence="3">The sequence shown here is derived from an EMBL/GenBank/DDBJ whole genome shotgun (WGS) entry which is preliminary data.</text>
</comment>
<dbReference type="AlphaFoldDB" id="A0A9P8PZ84"/>